<dbReference type="PATRIC" id="fig|743698.3.peg.67"/>
<organism evidence="1 2">
    <name type="scientific">Spiroplasma eriocheiris</name>
    <dbReference type="NCBI Taxonomy" id="315358"/>
    <lineage>
        <taxon>Bacteria</taxon>
        <taxon>Bacillati</taxon>
        <taxon>Mycoplasmatota</taxon>
        <taxon>Mollicutes</taxon>
        <taxon>Entomoplasmatales</taxon>
        <taxon>Spiroplasmataceae</taxon>
        <taxon>Spiroplasma</taxon>
    </lineage>
</organism>
<dbReference type="AlphaFoldDB" id="A0A0H3XGR0"/>
<evidence type="ECO:0000313" key="2">
    <source>
        <dbReference type="Proteomes" id="UP000035661"/>
    </source>
</evidence>
<dbReference type="KEGG" id="seri:SERIO_v1c00660"/>
<reference evidence="2" key="2">
    <citation type="submission" date="2015-06" db="EMBL/GenBank/DDBJ databases">
        <title>Complete genome sequence of Spiroplasma eriocheiris TDA-040725-5 (DSM 21848).</title>
        <authorList>
            <person name="Lo W.-S."/>
            <person name="Kuo C.-H."/>
        </authorList>
    </citation>
    <scope>NUCLEOTIDE SEQUENCE [LARGE SCALE GENOMIC DNA]</scope>
    <source>
        <strain evidence="2">TDA-040725-5</strain>
    </source>
</reference>
<dbReference type="STRING" id="315358.SERIO_v1c00660"/>
<protein>
    <submittedName>
        <fullName evidence="1">Uncharacterized protein</fullName>
    </submittedName>
</protein>
<dbReference type="EMBL" id="CP011856">
    <property type="protein sequence ID" value="AKM53668.1"/>
    <property type="molecule type" value="Genomic_DNA"/>
</dbReference>
<evidence type="ECO:0000313" key="1">
    <source>
        <dbReference type="EMBL" id="AKM53668.1"/>
    </source>
</evidence>
<dbReference type="RefSeq" id="WP_047790954.1">
    <property type="nucleotide sequence ID" value="NZ_CP011856.1"/>
</dbReference>
<keyword evidence="2" id="KW-1185">Reference proteome</keyword>
<reference evidence="1 2" key="1">
    <citation type="journal article" date="2015" name="Genome Biol. Evol.">
        <title>Found and Lost: The Fates of Horizontally Acquired Genes in Arthropod-Symbiotic Spiroplasma.</title>
        <authorList>
            <person name="Lo W.S."/>
            <person name="Gasparich G.E."/>
            <person name="Kuo C.H."/>
        </authorList>
    </citation>
    <scope>NUCLEOTIDE SEQUENCE [LARGE SCALE GENOMIC DNA]</scope>
    <source>
        <strain evidence="2">TDA-040725-5</strain>
    </source>
</reference>
<gene>
    <name evidence="1" type="ORF">SERIO_v1c00660</name>
</gene>
<name>A0A0H3XGR0_9MOLU</name>
<proteinExistence type="predicted"/>
<sequence>MPNKSGLNAEAIFFTGAKPKVVYKEKVHFVENLPMNSRLTLFKESNLQEGDYVVVGVNVFKVSLRIIKKHPVKKTFESGEYRLSWVDALANLPKIQTIVNEHK</sequence>
<accession>A0A0H3XGR0</accession>
<dbReference type="Proteomes" id="UP000035661">
    <property type="component" value="Chromosome"/>
</dbReference>